<evidence type="ECO:0000256" key="1">
    <source>
        <dbReference type="ARBA" id="ARBA00004651"/>
    </source>
</evidence>
<dbReference type="PANTHER" id="PTHR30572:SF18">
    <property type="entry name" value="ABC-TYPE MACROLIDE FAMILY EXPORT SYSTEM PERMEASE COMPONENT 2"/>
    <property type="match status" value="1"/>
</dbReference>
<keyword evidence="10" id="KW-1185">Reference proteome</keyword>
<feature type="domain" description="MacB-like periplasmic core" evidence="8">
    <location>
        <begin position="20"/>
        <end position="251"/>
    </location>
</feature>
<dbReference type="AlphaFoldDB" id="A0A1N6D5F6"/>
<dbReference type="STRING" id="226505.SAMN05444394_0231"/>
<keyword evidence="5 6" id="KW-0472">Membrane</keyword>
<dbReference type="PROSITE" id="PS51257">
    <property type="entry name" value="PROKAR_LIPOPROTEIN"/>
    <property type="match status" value="1"/>
</dbReference>
<feature type="domain" description="ABC3 transporter permease C-terminal" evidence="7">
    <location>
        <begin position="296"/>
        <end position="410"/>
    </location>
</feature>
<sequence length="811" mass="91700">MIKHYFISTLRGIKFHPFYSLISILGLSVGLASCLLIFSYWAFEKSFDNFHSDSEKIYRIYQEKSLENGGSSFSARIYSKAGEELRNSFSNTESVLRIHKAGQNTSIKAGENLIAQDGIIGAETTFFDFFDFSFIAGSEEQWKNTPQAIILTKSLSEKLFGETNPINRSLIINGVYGIYQENGYQEFKNYTVAGVIEDLPSNTHLDFSALISLNLYPNPDQEFSNWGPDFYTYVKIPSSNQASEFKASLKAIEEKGFPESGISFHAMPLEEIHLKSNLINEFKANGSEPVLFLLAALAFLILVIAACNYINFATARVILRNKEIGVRKIFWAGKRHLFNQLFFEAIFINIIALGSAVLLIILINPLLIKITSIDLLQQLLYSTSWSVKVGILALAIIFSGIYPAWLVSKGSFRSITSKSQIQLRIQRPLVIFQFAISIFVIGFTLLIASQLRFMKNSNSGLDLEKTLVLAGPSVESEGVNLEERMNSFQNALLANSKIIGLTSANFIPGKLIRGQAEGYVRKIGSPEEEANTYSFTQIDENFISQFKIEILAGRDFDVQRNEKRSIIINEEAVRLLGFNSPEEAIGEKIHYRVNSTPEIIGVVKNFHQFSLQQAYQPIIFELRDQPDLFVFIKYKEASEDVLLSEMKDYWNSSFPENPFSYYFLDDFYNQQYQRDENFFQVFQIFSSLAILVASLGFFGLTYFLASSKIKEIGVRKTLGAGFTDITKILGKGTFGSLLFAGIFSIPFLYLLGNKWLENYAFQTKITFWILSAPVILFSFLSITLILIQSFRSYLINPIASLQEGSNDTLQR</sequence>
<feature type="transmembrane region" description="Helical" evidence="6">
    <location>
        <begin position="429"/>
        <end position="448"/>
    </location>
</feature>
<evidence type="ECO:0000256" key="2">
    <source>
        <dbReference type="ARBA" id="ARBA00022475"/>
    </source>
</evidence>
<gene>
    <name evidence="9" type="ORF">SAMN05444394_0231</name>
</gene>
<dbReference type="Pfam" id="PF12704">
    <property type="entry name" value="MacB_PCD"/>
    <property type="match status" value="1"/>
</dbReference>
<accession>A0A1N6D5F6</accession>
<dbReference type="GO" id="GO:0022857">
    <property type="term" value="F:transmembrane transporter activity"/>
    <property type="evidence" value="ECO:0007669"/>
    <property type="project" value="TreeGrafter"/>
</dbReference>
<evidence type="ECO:0000256" key="3">
    <source>
        <dbReference type="ARBA" id="ARBA00022692"/>
    </source>
</evidence>
<proteinExistence type="predicted"/>
<evidence type="ECO:0000313" key="9">
    <source>
        <dbReference type="EMBL" id="SIN65884.1"/>
    </source>
</evidence>
<evidence type="ECO:0000259" key="7">
    <source>
        <dbReference type="Pfam" id="PF02687"/>
    </source>
</evidence>
<feature type="transmembrane region" description="Helical" evidence="6">
    <location>
        <begin position="765"/>
        <end position="787"/>
    </location>
</feature>
<keyword evidence="2" id="KW-1003">Cell membrane</keyword>
<evidence type="ECO:0000256" key="6">
    <source>
        <dbReference type="SAM" id="Phobius"/>
    </source>
</evidence>
<name>A0A1N6D5F6_9BACT</name>
<feature type="transmembrane region" description="Helical" evidence="6">
    <location>
        <begin position="21"/>
        <end position="43"/>
    </location>
</feature>
<feature type="transmembrane region" description="Helical" evidence="6">
    <location>
        <begin position="341"/>
        <end position="367"/>
    </location>
</feature>
<evidence type="ECO:0000259" key="8">
    <source>
        <dbReference type="Pfam" id="PF12704"/>
    </source>
</evidence>
<feature type="transmembrane region" description="Helical" evidence="6">
    <location>
        <begin position="290"/>
        <end position="312"/>
    </location>
</feature>
<feature type="transmembrane region" description="Helical" evidence="6">
    <location>
        <begin position="681"/>
        <end position="705"/>
    </location>
</feature>
<dbReference type="OrthoDB" id="976617at2"/>
<dbReference type="RefSeq" id="WP_074223013.1">
    <property type="nucleotide sequence ID" value="NZ_FSRC01000001.1"/>
</dbReference>
<dbReference type="GO" id="GO:0005886">
    <property type="term" value="C:plasma membrane"/>
    <property type="evidence" value="ECO:0007669"/>
    <property type="project" value="UniProtKB-SubCell"/>
</dbReference>
<evidence type="ECO:0000313" key="10">
    <source>
        <dbReference type="Proteomes" id="UP000185221"/>
    </source>
</evidence>
<dbReference type="PANTHER" id="PTHR30572">
    <property type="entry name" value="MEMBRANE COMPONENT OF TRANSPORTER-RELATED"/>
    <property type="match status" value="1"/>
</dbReference>
<dbReference type="Proteomes" id="UP000185221">
    <property type="component" value="Unassembled WGS sequence"/>
</dbReference>
<organism evidence="9 10">
    <name type="scientific">Algoriphagus halophilus</name>
    <dbReference type="NCBI Taxonomy" id="226505"/>
    <lineage>
        <taxon>Bacteria</taxon>
        <taxon>Pseudomonadati</taxon>
        <taxon>Bacteroidota</taxon>
        <taxon>Cytophagia</taxon>
        <taxon>Cytophagales</taxon>
        <taxon>Cyclobacteriaceae</taxon>
        <taxon>Algoriphagus</taxon>
    </lineage>
</organism>
<evidence type="ECO:0000256" key="5">
    <source>
        <dbReference type="ARBA" id="ARBA00023136"/>
    </source>
</evidence>
<dbReference type="Pfam" id="PF02687">
    <property type="entry name" value="FtsX"/>
    <property type="match status" value="2"/>
</dbReference>
<dbReference type="InterPro" id="IPR050250">
    <property type="entry name" value="Macrolide_Exporter_MacB"/>
</dbReference>
<keyword evidence="3 6" id="KW-0812">Transmembrane</keyword>
<reference evidence="10" key="1">
    <citation type="submission" date="2016-11" db="EMBL/GenBank/DDBJ databases">
        <authorList>
            <person name="Varghese N."/>
            <person name="Submissions S."/>
        </authorList>
    </citation>
    <scope>NUCLEOTIDE SEQUENCE [LARGE SCALE GENOMIC DNA]</scope>
    <source>
        <strain evidence="10">DSM 15292</strain>
    </source>
</reference>
<feature type="transmembrane region" description="Helical" evidence="6">
    <location>
        <begin position="734"/>
        <end position="753"/>
    </location>
</feature>
<feature type="transmembrane region" description="Helical" evidence="6">
    <location>
        <begin position="387"/>
        <end position="408"/>
    </location>
</feature>
<comment type="subcellular location">
    <subcellularLocation>
        <location evidence="1">Cell membrane</location>
        <topology evidence="1">Multi-pass membrane protein</topology>
    </subcellularLocation>
</comment>
<dbReference type="InterPro" id="IPR003838">
    <property type="entry name" value="ABC3_permease_C"/>
</dbReference>
<keyword evidence="4 6" id="KW-1133">Transmembrane helix</keyword>
<protein>
    <submittedName>
        <fullName evidence="9">Putative ABC transport system permease protein</fullName>
    </submittedName>
</protein>
<feature type="domain" description="ABC3 transporter permease C-terminal" evidence="7">
    <location>
        <begin position="684"/>
        <end position="785"/>
    </location>
</feature>
<dbReference type="EMBL" id="FSRC01000001">
    <property type="protein sequence ID" value="SIN65884.1"/>
    <property type="molecule type" value="Genomic_DNA"/>
</dbReference>
<dbReference type="InterPro" id="IPR025857">
    <property type="entry name" value="MacB_PCD"/>
</dbReference>
<evidence type="ECO:0000256" key="4">
    <source>
        <dbReference type="ARBA" id="ARBA00022989"/>
    </source>
</evidence>